<feature type="compositionally biased region" description="Polar residues" evidence="1">
    <location>
        <begin position="270"/>
        <end position="291"/>
    </location>
</feature>
<dbReference type="PANTHER" id="PTHR47481:SF31">
    <property type="entry name" value="OS01G0873500 PROTEIN"/>
    <property type="match status" value="1"/>
</dbReference>
<feature type="region of interest" description="Disordered" evidence="1">
    <location>
        <begin position="224"/>
        <end position="291"/>
    </location>
</feature>
<comment type="caution">
    <text evidence="2">The sequence shown here is derived from an EMBL/GenBank/DDBJ whole genome shotgun (WGS) entry which is preliminary data.</text>
</comment>
<evidence type="ECO:0000313" key="3">
    <source>
        <dbReference type="Proteomes" id="UP001313282"/>
    </source>
</evidence>
<dbReference type="PANTHER" id="PTHR47481">
    <property type="match status" value="1"/>
</dbReference>
<accession>A0AAN8MZA8</accession>
<evidence type="ECO:0000256" key="1">
    <source>
        <dbReference type="SAM" id="MobiDB-lite"/>
    </source>
</evidence>
<dbReference type="Proteomes" id="UP001313282">
    <property type="component" value="Unassembled WGS sequence"/>
</dbReference>
<feature type="compositionally biased region" description="Low complexity" evidence="1">
    <location>
        <begin position="235"/>
        <end position="267"/>
    </location>
</feature>
<sequence>MTCESSSSGNLSVDAQALESPTWPAYQPPRILLNQHNYLQWRALTIRKIRLLDWEEYLINERTKREQSQMTPEEKKNYADEWSKRQSCSTYILENVEPTQWTRFNPNEDDPYKMWKEIEHAWRLLMSASEWRYEMQLESLRLGAEESIDAYFTRAIDLRSQLTATGGEMDNSRFIRKILGGLPAQYEIPVHIVDYDLMRNPGVSVGTVHLYLMEQELKLRSASRSELPPCPAWRSSGTKSSFRFSRTSSGTTNSQGSRGSNRPSPGSTAGGRNTQNTTPAGQAAQPGNSNLQLPKYRCTNCRKPNHDTSQCYFLTGKYGKFRCSGRGRGRM</sequence>
<evidence type="ECO:0000313" key="2">
    <source>
        <dbReference type="EMBL" id="KAK6356046.1"/>
    </source>
</evidence>
<name>A0AAN8MZA8_9PEZI</name>
<keyword evidence="3" id="KW-1185">Reference proteome</keyword>
<dbReference type="AlphaFoldDB" id="A0AAN8MZA8"/>
<protein>
    <submittedName>
        <fullName evidence="2">Uncharacterized protein</fullName>
    </submittedName>
</protein>
<gene>
    <name evidence="2" type="ORF">TWF718_000420</name>
</gene>
<organism evidence="2 3">
    <name type="scientific">Orbilia javanica</name>
    <dbReference type="NCBI Taxonomy" id="47235"/>
    <lineage>
        <taxon>Eukaryota</taxon>
        <taxon>Fungi</taxon>
        <taxon>Dikarya</taxon>
        <taxon>Ascomycota</taxon>
        <taxon>Pezizomycotina</taxon>
        <taxon>Orbiliomycetes</taxon>
        <taxon>Orbiliales</taxon>
        <taxon>Orbiliaceae</taxon>
        <taxon>Orbilia</taxon>
    </lineage>
</organism>
<dbReference type="EMBL" id="JAVHNR010000001">
    <property type="protein sequence ID" value="KAK6356046.1"/>
    <property type="molecule type" value="Genomic_DNA"/>
</dbReference>
<reference evidence="2 3" key="1">
    <citation type="submission" date="2019-10" db="EMBL/GenBank/DDBJ databases">
        <authorList>
            <person name="Palmer J.M."/>
        </authorList>
    </citation>
    <scope>NUCLEOTIDE SEQUENCE [LARGE SCALE GENOMIC DNA]</scope>
    <source>
        <strain evidence="2 3">TWF718</strain>
    </source>
</reference>
<dbReference type="Pfam" id="PF14223">
    <property type="entry name" value="Retrotran_gag_2"/>
    <property type="match status" value="1"/>
</dbReference>
<proteinExistence type="predicted"/>